<reference evidence="2" key="1">
    <citation type="submission" date="2016-10" db="EMBL/GenBank/DDBJ databases">
        <authorList>
            <person name="Varghese N."/>
        </authorList>
    </citation>
    <scope>NUCLEOTIDE SEQUENCE [LARGE SCALE GENOMIC DNA]</scope>
    <source>
        <strain evidence="2">DSM 45096 / BCRC 16803 / CGMCC 4.1857 / CIP 109030 / JCM 12277 / KCTC 19219 / NBRC 100920 / 33214</strain>
    </source>
</reference>
<name>A0A1H8ALN1_STRJI</name>
<keyword evidence="2" id="KW-1185">Reference proteome</keyword>
<dbReference type="eggNOG" id="COG1413">
    <property type="taxonomic scope" value="Bacteria"/>
</dbReference>
<evidence type="ECO:0000313" key="2">
    <source>
        <dbReference type="Proteomes" id="UP000183015"/>
    </source>
</evidence>
<dbReference type="RefSeq" id="WP_052439553.1">
    <property type="nucleotide sequence ID" value="NZ_BBPN01000073.1"/>
</dbReference>
<gene>
    <name evidence="1" type="ORF">SAMN05414137_14713</name>
</gene>
<sequence>MRGSWSVQALPDRSAYVVLSDGRMSGLTDSVGPFVSRMVRAGVRVDTTALGVPVLGELDLLRRSATPCGEGLAQALFRFDSCCGPDGLPASWWSSFDARARLTPGQLRAASEPLAKVPAWHRLPAFRSSRPASGGRSRFWVWALAACAADGRTRAAALAAERLPLGHPGLLPLLVVRCADWVPAVRTAARAALSAVLAEADPAELARAAAGAWSCAGRERGAAAVRIVTSHLTDAPAGVWRALLFDPDVRIRRFALAEAVALGRDDAALLLDLAMSHRDVVAAQRSAEHLVRRLVPAGVDAPASPEGRRPWTAC</sequence>
<dbReference type="AlphaFoldDB" id="A0A1H8ALN1"/>
<accession>A0A1H8ALN1</accession>
<protein>
    <submittedName>
        <fullName evidence="1">Uncharacterized protein</fullName>
    </submittedName>
</protein>
<dbReference type="STRING" id="235985.SAMN05414137_14713"/>
<organism evidence="1 2">
    <name type="scientific">Streptacidiphilus jiangxiensis</name>
    <dbReference type="NCBI Taxonomy" id="235985"/>
    <lineage>
        <taxon>Bacteria</taxon>
        <taxon>Bacillati</taxon>
        <taxon>Actinomycetota</taxon>
        <taxon>Actinomycetes</taxon>
        <taxon>Kitasatosporales</taxon>
        <taxon>Streptomycetaceae</taxon>
        <taxon>Streptacidiphilus</taxon>
    </lineage>
</organism>
<proteinExistence type="predicted"/>
<dbReference type="EMBL" id="FOAZ01000047">
    <property type="protein sequence ID" value="SEM71682.1"/>
    <property type="molecule type" value="Genomic_DNA"/>
</dbReference>
<evidence type="ECO:0000313" key="1">
    <source>
        <dbReference type="EMBL" id="SEM71682.1"/>
    </source>
</evidence>
<dbReference type="Proteomes" id="UP000183015">
    <property type="component" value="Unassembled WGS sequence"/>
</dbReference>